<dbReference type="InterPro" id="IPR011009">
    <property type="entry name" value="Kinase-like_dom_sf"/>
</dbReference>
<evidence type="ECO:0000256" key="4">
    <source>
        <dbReference type="ARBA" id="ARBA00022777"/>
    </source>
</evidence>
<evidence type="ECO:0000256" key="1">
    <source>
        <dbReference type="ARBA" id="ARBA00022527"/>
    </source>
</evidence>
<evidence type="ECO:0000259" key="6">
    <source>
        <dbReference type="PROSITE" id="PS50011"/>
    </source>
</evidence>
<keyword evidence="8" id="KW-1185">Reference proteome</keyword>
<name>A0A9P6JJX1_9AGAR</name>
<dbReference type="EMBL" id="MU157912">
    <property type="protein sequence ID" value="KAF9523681.1"/>
    <property type="molecule type" value="Genomic_DNA"/>
</dbReference>
<dbReference type="SUPFAM" id="SSF56112">
    <property type="entry name" value="Protein kinase-like (PK-like)"/>
    <property type="match status" value="1"/>
</dbReference>
<sequence length="381" mass="41829">MTSFPEEQLDSAKGYFPGFPGMTLQSGKWTIICKLGWGERSSVWLVHDTFQQIKFRAIKIYTVSDSKEVTALNELRTFRLSDIKDVDVVQLQESFKEGSHLCLVFMPHGVTVEILRKSNAAGGYVAVHIAKQIAASTLTALSSLEDINLVHGASDHIVVGDLEKEDIMAAQIDTGVEQLTKNGCSYPLVRSQPIDPKGSGTTWNEPPVDFAGKSRLLVNLGHGKSQLSHRQTSNILTGSAAQPTQNLKALQAMKMSKSVPFPPEVLLGRSIALSSDVWQLGWMTFLLLTGTPLLNQDTYAKSPIESLNQILEPPFLENCLLCNATLLKEDLEPTVTLLRSLLTADPLLRPTVEDLLDNRWMQQGDICICGACTADSVITEH</sequence>
<accession>A0A9P6JJX1</accession>
<reference evidence="7" key="1">
    <citation type="submission" date="2020-11" db="EMBL/GenBank/DDBJ databases">
        <authorList>
            <consortium name="DOE Joint Genome Institute"/>
            <person name="Ahrendt S."/>
            <person name="Riley R."/>
            <person name="Andreopoulos W."/>
            <person name="Labutti K."/>
            <person name="Pangilinan J."/>
            <person name="Ruiz-Duenas F.J."/>
            <person name="Barrasa J.M."/>
            <person name="Sanchez-Garcia M."/>
            <person name="Camarero S."/>
            <person name="Miyauchi S."/>
            <person name="Serrano A."/>
            <person name="Linde D."/>
            <person name="Babiker R."/>
            <person name="Drula E."/>
            <person name="Ayuso-Fernandez I."/>
            <person name="Pacheco R."/>
            <person name="Padilla G."/>
            <person name="Ferreira P."/>
            <person name="Barriuso J."/>
            <person name="Kellner H."/>
            <person name="Castanera R."/>
            <person name="Alfaro M."/>
            <person name="Ramirez L."/>
            <person name="Pisabarro A.G."/>
            <person name="Kuo A."/>
            <person name="Tritt A."/>
            <person name="Lipzen A."/>
            <person name="He G."/>
            <person name="Yan M."/>
            <person name="Ng V."/>
            <person name="Cullen D."/>
            <person name="Martin F."/>
            <person name="Rosso M.-N."/>
            <person name="Henrissat B."/>
            <person name="Hibbett D."/>
            <person name="Martinez A.T."/>
            <person name="Grigoriev I.V."/>
        </authorList>
    </citation>
    <scope>NUCLEOTIDE SEQUENCE</scope>
    <source>
        <strain evidence="7">CBS 506.95</strain>
    </source>
</reference>
<evidence type="ECO:0000256" key="3">
    <source>
        <dbReference type="ARBA" id="ARBA00022741"/>
    </source>
</evidence>
<evidence type="ECO:0000313" key="7">
    <source>
        <dbReference type="EMBL" id="KAF9523681.1"/>
    </source>
</evidence>
<dbReference type="Gene3D" id="1.10.510.10">
    <property type="entry name" value="Transferase(Phosphotransferase) domain 1"/>
    <property type="match status" value="1"/>
</dbReference>
<dbReference type="InterPro" id="IPR051175">
    <property type="entry name" value="CLK_kinases"/>
</dbReference>
<organism evidence="7 8">
    <name type="scientific">Crepidotus variabilis</name>
    <dbReference type="NCBI Taxonomy" id="179855"/>
    <lineage>
        <taxon>Eukaryota</taxon>
        <taxon>Fungi</taxon>
        <taxon>Dikarya</taxon>
        <taxon>Basidiomycota</taxon>
        <taxon>Agaricomycotina</taxon>
        <taxon>Agaricomycetes</taxon>
        <taxon>Agaricomycetidae</taxon>
        <taxon>Agaricales</taxon>
        <taxon>Agaricineae</taxon>
        <taxon>Crepidotaceae</taxon>
        <taxon>Crepidotus</taxon>
    </lineage>
</organism>
<evidence type="ECO:0000313" key="8">
    <source>
        <dbReference type="Proteomes" id="UP000807306"/>
    </source>
</evidence>
<evidence type="ECO:0000256" key="5">
    <source>
        <dbReference type="ARBA" id="ARBA00022840"/>
    </source>
</evidence>
<dbReference type="PANTHER" id="PTHR45646">
    <property type="entry name" value="SERINE/THREONINE-PROTEIN KINASE DOA-RELATED"/>
    <property type="match status" value="1"/>
</dbReference>
<dbReference type="SMART" id="SM00220">
    <property type="entry name" value="S_TKc"/>
    <property type="match status" value="1"/>
</dbReference>
<dbReference type="AlphaFoldDB" id="A0A9P6JJX1"/>
<keyword evidence="4 7" id="KW-0418">Kinase</keyword>
<keyword evidence="1" id="KW-0723">Serine/threonine-protein kinase</keyword>
<dbReference type="GO" id="GO:0005524">
    <property type="term" value="F:ATP binding"/>
    <property type="evidence" value="ECO:0007669"/>
    <property type="project" value="UniProtKB-KW"/>
</dbReference>
<gene>
    <name evidence="7" type="ORF">CPB83DRAFT_658265</name>
</gene>
<keyword evidence="2" id="KW-0808">Transferase</keyword>
<dbReference type="OrthoDB" id="125413at2759"/>
<dbReference type="Gene3D" id="3.30.200.20">
    <property type="entry name" value="Phosphorylase Kinase, domain 1"/>
    <property type="match status" value="1"/>
</dbReference>
<dbReference type="PANTHER" id="PTHR45646:SF11">
    <property type="entry name" value="SERINE_THREONINE-PROTEIN KINASE DOA"/>
    <property type="match status" value="1"/>
</dbReference>
<proteinExistence type="predicted"/>
<feature type="domain" description="Protein kinase" evidence="6">
    <location>
        <begin position="29"/>
        <end position="361"/>
    </location>
</feature>
<dbReference type="InterPro" id="IPR000719">
    <property type="entry name" value="Prot_kinase_dom"/>
</dbReference>
<protein>
    <submittedName>
        <fullName evidence="7">Kinase-like domain-containing protein</fullName>
    </submittedName>
</protein>
<comment type="caution">
    <text evidence="7">The sequence shown here is derived from an EMBL/GenBank/DDBJ whole genome shotgun (WGS) entry which is preliminary data.</text>
</comment>
<dbReference type="PROSITE" id="PS50011">
    <property type="entry name" value="PROTEIN_KINASE_DOM"/>
    <property type="match status" value="1"/>
</dbReference>
<evidence type="ECO:0000256" key="2">
    <source>
        <dbReference type="ARBA" id="ARBA00022679"/>
    </source>
</evidence>
<keyword evidence="5" id="KW-0067">ATP-binding</keyword>
<dbReference type="Proteomes" id="UP000807306">
    <property type="component" value="Unassembled WGS sequence"/>
</dbReference>
<dbReference type="GO" id="GO:0005634">
    <property type="term" value="C:nucleus"/>
    <property type="evidence" value="ECO:0007669"/>
    <property type="project" value="TreeGrafter"/>
</dbReference>
<dbReference type="GO" id="GO:0004674">
    <property type="term" value="F:protein serine/threonine kinase activity"/>
    <property type="evidence" value="ECO:0007669"/>
    <property type="project" value="UniProtKB-KW"/>
</dbReference>
<keyword evidence="3" id="KW-0547">Nucleotide-binding</keyword>